<organism evidence="4 5">
    <name type="scientific">Marinobacter adhaerens</name>
    <dbReference type="NCBI Taxonomy" id="1033846"/>
    <lineage>
        <taxon>Bacteria</taxon>
        <taxon>Pseudomonadati</taxon>
        <taxon>Pseudomonadota</taxon>
        <taxon>Gammaproteobacteria</taxon>
        <taxon>Pseudomonadales</taxon>
        <taxon>Marinobacteraceae</taxon>
        <taxon>Marinobacter</taxon>
    </lineage>
</organism>
<name>A0A352IYD6_9GAMM</name>
<dbReference type="GO" id="GO:0004467">
    <property type="term" value="F:long-chain fatty acid-CoA ligase activity"/>
    <property type="evidence" value="ECO:0007669"/>
    <property type="project" value="TreeGrafter"/>
</dbReference>
<accession>A0A352IYD6</accession>
<dbReference type="EMBL" id="DNNA01000302">
    <property type="protein sequence ID" value="HBC36469.1"/>
    <property type="molecule type" value="Genomic_DNA"/>
</dbReference>
<dbReference type="PANTHER" id="PTHR43272">
    <property type="entry name" value="LONG-CHAIN-FATTY-ACID--COA LIGASE"/>
    <property type="match status" value="1"/>
</dbReference>
<dbReference type="InterPro" id="IPR042099">
    <property type="entry name" value="ANL_N_sf"/>
</dbReference>
<evidence type="ECO:0000256" key="1">
    <source>
        <dbReference type="ARBA" id="ARBA00022741"/>
    </source>
</evidence>
<evidence type="ECO:0000259" key="3">
    <source>
        <dbReference type="Pfam" id="PF00501"/>
    </source>
</evidence>
<evidence type="ECO:0000313" key="5">
    <source>
        <dbReference type="Proteomes" id="UP000263489"/>
    </source>
</evidence>
<protein>
    <submittedName>
        <fullName evidence="4">AMP-binding acetyl-CoA synthetase</fullName>
    </submittedName>
</protein>
<gene>
    <name evidence="4" type="ORF">DC045_19615</name>
</gene>
<keyword evidence="1" id="KW-0547">Nucleotide-binding</keyword>
<evidence type="ECO:0000256" key="2">
    <source>
        <dbReference type="ARBA" id="ARBA00022840"/>
    </source>
</evidence>
<keyword evidence="2" id="KW-0067">ATP-binding</keyword>
<sequence>MAVDPRKQTSLHCLYYWAEETPDNVYLTQPYPDGRVEDITWREAADQVSRMAAYLDSLKLPEPSNISILGKNSAHWILADLAIWAAGHVSVPLYPTLNGDTAAYVLEHSEAKLLFLGKLDG</sequence>
<dbReference type="SUPFAM" id="SSF56801">
    <property type="entry name" value="Acetyl-CoA synthetase-like"/>
    <property type="match status" value="1"/>
</dbReference>
<dbReference type="InterPro" id="IPR000873">
    <property type="entry name" value="AMP-dep_synth/lig_dom"/>
</dbReference>
<dbReference type="Pfam" id="PF00501">
    <property type="entry name" value="AMP-binding"/>
    <property type="match status" value="1"/>
</dbReference>
<feature type="domain" description="AMP-dependent synthetase/ligase" evidence="3">
    <location>
        <begin position="17"/>
        <end position="115"/>
    </location>
</feature>
<dbReference type="Gene3D" id="3.40.50.12780">
    <property type="entry name" value="N-terminal domain of ligase-like"/>
    <property type="match status" value="1"/>
</dbReference>
<dbReference type="GO" id="GO:0005524">
    <property type="term" value="F:ATP binding"/>
    <property type="evidence" value="ECO:0007669"/>
    <property type="project" value="UniProtKB-KW"/>
</dbReference>
<dbReference type="Proteomes" id="UP000263489">
    <property type="component" value="Unassembled WGS sequence"/>
</dbReference>
<proteinExistence type="predicted"/>
<dbReference type="PANTHER" id="PTHR43272:SF33">
    <property type="entry name" value="AMP-BINDING DOMAIN-CONTAINING PROTEIN-RELATED"/>
    <property type="match status" value="1"/>
</dbReference>
<comment type="caution">
    <text evidence="4">The sequence shown here is derived from an EMBL/GenBank/DDBJ whole genome shotgun (WGS) entry which is preliminary data.</text>
</comment>
<dbReference type="GO" id="GO:0016020">
    <property type="term" value="C:membrane"/>
    <property type="evidence" value="ECO:0007669"/>
    <property type="project" value="TreeGrafter"/>
</dbReference>
<feature type="non-terminal residue" evidence="4">
    <location>
        <position position="121"/>
    </location>
</feature>
<dbReference type="AlphaFoldDB" id="A0A352IYD6"/>
<reference evidence="4 5" key="1">
    <citation type="journal article" date="2018" name="Nat. Biotechnol.">
        <title>A standardized bacterial taxonomy based on genome phylogeny substantially revises the tree of life.</title>
        <authorList>
            <person name="Parks D.H."/>
            <person name="Chuvochina M."/>
            <person name="Waite D.W."/>
            <person name="Rinke C."/>
            <person name="Skarshewski A."/>
            <person name="Chaumeil P.A."/>
            <person name="Hugenholtz P."/>
        </authorList>
    </citation>
    <scope>NUCLEOTIDE SEQUENCE [LARGE SCALE GENOMIC DNA]</scope>
    <source>
        <strain evidence="4">UBA9380</strain>
    </source>
</reference>
<evidence type="ECO:0000313" key="4">
    <source>
        <dbReference type="EMBL" id="HBC36469.1"/>
    </source>
</evidence>